<evidence type="ECO:0000256" key="1">
    <source>
        <dbReference type="SAM" id="MobiDB-lite"/>
    </source>
</evidence>
<feature type="region of interest" description="Disordered" evidence="1">
    <location>
        <begin position="1"/>
        <end position="20"/>
    </location>
</feature>
<evidence type="ECO:0000313" key="3">
    <source>
        <dbReference type="Proteomes" id="UP000292564"/>
    </source>
</evidence>
<organism evidence="2 3">
    <name type="scientific">Krasilnikovia cinnamomea</name>
    <dbReference type="NCBI Taxonomy" id="349313"/>
    <lineage>
        <taxon>Bacteria</taxon>
        <taxon>Bacillati</taxon>
        <taxon>Actinomycetota</taxon>
        <taxon>Actinomycetes</taxon>
        <taxon>Micromonosporales</taxon>
        <taxon>Micromonosporaceae</taxon>
        <taxon>Krasilnikovia</taxon>
    </lineage>
</organism>
<protein>
    <submittedName>
        <fullName evidence="2">Uncharacterized protein</fullName>
    </submittedName>
</protein>
<proteinExistence type="predicted"/>
<dbReference type="Proteomes" id="UP000292564">
    <property type="component" value="Unassembled WGS sequence"/>
</dbReference>
<sequence length="169" mass="18838">MEPNQDVRITEHPPPASRGTLLRSDAVLGRSDSAAILLRSMVGYDEGIKIETEFLLRQPGAEKRPLRGATDPQRADPAISYGSGAPGEFRSLTWNVEDEGLSIWTLGADEAHSRLTIRTWIEPPPDELVIGVRWLSEDIQPTYLRVDCRQRTGGWSAPIWPDKVEQRPG</sequence>
<gene>
    <name evidence="2" type="ORF">EV385_6359</name>
</gene>
<feature type="region of interest" description="Disordered" evidence="1">
    <location>
        <begin position="61"/>
        <end position="82"/>
    </location>
</feature>
<dbReference type="EMBL" id="SHKY01000001">
    <property type="protein sequence ID" value="RZU54408.1"/>
    <property type="molecule type" value="Genomic_DNA"/>
</dbReference>
<reference evidence="2 3" key="1">
    <citation type="submission" date="2019-02" db="EMBL/GenBank/DDBJ databases">
        <title>Sequencing the genomes of 1000 actinobacteria strains.</title>
        <authorList>
            <person name="Klenk H.-P."/>
        </authorList>
    </citation>
    <scope>NUCLEOTIDE SEQUENCE [LARGE SCALE GENOMIC DNA]</scope>
    <source>
        <strain evidence="2 3">DSM 45162</strain>
    </source>
</reference>
<keyword evidence="3" id="KW-1185">Reference proteome</keyword>
<comment type="caution">
    <text evidence="2">The sequence shown here is derived from an EMBL/GenBank/DDBJ whole genome shotgun (WGS) entry which is preliminary data.</text>
</comment>
<accession>A0A4Q7ZT60</accession>
<dbReference type="RefSeq" id="WP_130512766.1">
    <property type="nucleotide sequence ID" value="NZ_SHKY01000001.1"/>
</dbReference>
<dbReference type="AlphaFoldDB" id="A0A4Q7ZT60"/>
<name>A0A4Q7ZT60_9ACTN</name>
<evidence type="ECO:0000313" key="2">
    <source>
        <dbReference type="EMBL" id="RZU54408.1"/>
    </source>
</evidence>